<evidence type="ECO:0008006" key="3">
    <source>
        <dbReference type="Google" id="ProtNLM"/>
    </source>
</evidence>
<evidence type="ECO:0000313" key="1">
    <source>
        <dbReference type="EMBL" id="AEI46565.1"/>
    </source>
</evidence>
<sequence length="186" mass="19956">MNKSRFNPVFLMLLGIVVVLSGCKKEDPAPEDENELITTVQLKFTDGTNVQTFQWRDIDGDGGAAPTIQNVALKANKTYTLDVVLLDESKTPAEDITAEVKEKDDEHLLVFTSSPSTLLTYTYGDKDAKNLPVGLTGSLKTSAAGTGTLKVVLRHQPPVNGMAQKNGTATPGSTDIDVTFNVTVSN</sequence>
<evidence type="ECO:0000313" key="2">
    <source>
        <dbReference type="Proteomes" id="UP000000493"/>
    </source>
</evidence>
<proteinExistence type="predicted"/>
<name>A0A7U3ZG53_RUNSL</name>
<organism evidence="1 2">
    <name type="scientific">Runella slithyformis (strain ATCC 29530 / DSM 19594 / LMG 11500 / NCIMB 11436 / LSU 4)</name>
    <dbReference type="NCBI Taxonomy" id="761193"/>
    <lineage>
        <taxon>Bacteria</taxon>
        <taxon>Pseudomonadati</taxon>
        <taxon>Bacteroidota</taxon>
        <taxon>Cytophagia</taxon>
        <taxon>Cytophagales</taxon>
        <taxon>Spirosomataceae</taxon>
        <taxon>Runella</taxon>
    </lineage>
</organism>
<dbReference type="RefSeq" id="WP_013925890.1">
    <property type="nucleotide sequence ID" value="NC_015703.1"/>
</dbReference>
<reference evidence="2" key="1">
    <citation type="submission" date="2011-06" db="EMBL/GenBank/DDBJ databases">
        <title>The complete genome of chromosome of Runella slithyformis DSM 19594.</title>
        <authorList>
            <consortium name="US DOE Joint Genome Institute (JGI-PGF)"/>
            <person name="Lucas S."/>
            <person name="Han J."/>
            <person name="Lapidus A."/>
            <person name="Bruce D."/>
            <person name="Goodwin L."/>
            <person name="Pitluck S."/>
            <person name="Peters L."/>
            <person name="Kyrpides N."/>
            <person name="Mavromatis K."/>
            <person name="Ivanova N."/>
            <person name="Ovchinnikova G."/>
            <person name="Zhang X."/>
            <person name="Misra M."/>
            <person name="Detter J.C."/>
            <person name="Tapia R."/>
            <person name="Han C."/>
            <person name="Land M."/>
            <person name="Hauser L."/>
            <person name="Markowitz V."/>
            <person name="Cheng J.-F."/>
            <person name="Hugenholtz P."/>
            <person name="Woyke T."/>
            <person name="Wu D."/>
            <person name="Tindall B."/>
            <person name="Faehrich R."/>
            <person name="Brambilla E."/>
            <person name="Klenk H.-P."/>
            <person name="Eisen J.A."/>
        </authorList>
    </citation>
    <scope>NUCLEOTIDE SEQUENCE [LARGE SCALE GENOMIC DNA]</scope>
    <source>
        <strain evidence="2">ATCC 29530 / DSM 19594 / LMG 11500 / NCIMB 11436 / LSU 4</strain>
    </source>
</reference>
<keyword evidence="2" id="KW-1185">Reference proteome</keyword>
<dbReference type="AlphaFoldDB" id="A0A7U3ZG53"/>
<reference evidence="1 2" key="2">
    <citation type="journal article" date="2012" name="Stand. Genomic Sci.">
        <title>Complete genome sequence of the aquatic bacterium Runella slithyformis type strain (LSU 4(T)).</title>
        <authorList>
            <person name="Copeland A."/>
            <person name="Zhang X."/>
            <person name="Misra M."/>
            <person name="Lapidus A."/>
            <person name="Nolan M."/>
            <person name="Lucas S."/>
            <person name="Deshpande S."/>
            <person name="Cheng J.F."/>
            <person name="Tapia R."/>
            <person name="Goodwin L.A."/>
            <person name="Pitluck S."/>
            <person name="Liolios K."/>
            <person name="Pagani I."/>
            <person name="Ivanova N."/>
            <person name="Mikhailova N."/>
            <person name="Pati A."/>
            <person name="Chen A."/>
            <person name="Palaniappan K."/>
            <person name="Land M."/>
            <person name="Hauser L."/>
            <person name="Pan C."/>
            <person name="Jeffries C.D."/>
            <person name="Detter J.C."/>
            <person name="Brambilla E.M."/>
            <person name="Rohde M."/>
            <person name="Djao O.D."/>
            <person name="Goker M."/>
            <person name="Sikorski J."/>
            <person name="Tindall B.J."/>
            <person name="Woyke T."/>
            <person name="Bristow J."/>
            <person name="Eisen J.A."/>
            <person name="Markowitz V."/>
            <person name="Hugenholtz P."/>
            <person name="Kyrpides N.C."/>
            <person name="Klenk H.P."/>
            <person name="Mavromatis K."/>
        </authorList>
    </citation>
    <scope>NUCLEOTIDE SEQUENCE [LARGE SCALE GENOMIC DNA]</scope>
    <source>
        <strain evidence="2">ATCC 29530 / DSM 19594 / LMG 11500 / NCIMB 11436 / LSU 4</strain>
    </source>
</reference>
<dbReference type="Proteomes" id="UP000000493">
    <property type="component" value="Chromosome"/>
</dbReference>
<gene>
    <name evidence="1" type="ordered locus">Runsl_0107</name>
</gene>
<protein>
    <recommendedName>
        <fullName evidence="3">Type 1 periplasmic binding fold superfamily protein</fullName>
    </recommendedName>
</protein>
<dbReference type="KEGG" id="rsi:Runsl_0107"/>
<dbReference type="EMBL" id="CP002859">
    <property type="protein sequence ID" value="AEI46565.1"/>
    <property type="molecule type" value="Genomic_DNA"/>
</dbReference>
<accession>A0A7U3ZG53</accession>
<dbReference type="PROSITE" id="PS51257">
    <property type="entry name" value="PROKAR_LIPOPROTEIN"/>
    <property type="match status" value="1"/>
</dbReference>